<feature type="signal peptide" evidence="1">
    <location>
        <begin position="1"/>
        <end position="20"/>
    </location>
</feature>
<reference evidence="2 3" key="1">
    <citation type="submission" date="2024-02" db="EMBL/GenBank/DDBJ databases">
        <title>First draft genome assembly of two strains of Seiridium cardinale.</title>
        <authorList>
            <person name="Emiliani G."/>
            <person name="Scali E."/>
        </authorList>
    </citation>
    <scope>NUCLEOTIDE SEQUENCE [LARGE SCALE GENOMIC DNA]</scope>
    <source>
        <strain evidence="2 3">BM-138-000479</strain>
    </source>
</reference>
<dbReference type="InterPro" id="IPR008922">
    <property type="entry name" value="Di-copper_centre_dom_sf"/>
</dbReference>
<dbReference type="SUPFAM" id="SSF48056">
    <property type="entry name" value="Di-copper centre-containing domain"/>
    <property type="match status" value="1"/>
</dbReference>
<protein>
    <submittedName>
        <fullName evidence="2">Uncharacterized protein</fullName>
    </submittedName>
</protein>
<dbReference type="EMBL" id="JARVKM010000024">
    <property type="protein sequence ID" value="KAK9777002.1"/>
    <property type="molecule type" value="Genomic_DNA"/>
</dbReference>
<gene>
    <name evidence="2" type="ORF">SCAR479_06403</name>
</gene>
<dbReference type="Gene3D" id="1.10.1280.10">
    <property type="entry name" value="Di-copper center containing domain from catechol oxidase"/>
    <property type="match status" value="1"/>
</dbReference>
<feature type="chain" id="PRO_5046460076" evidence="1">
    <location>
        <begin position="21"/>
        <end position="162"/>
    </location>
</feature>
<keyword evidence="3" id="KW-1185">Reference proteome</keyword>
<keyword evidence="1" id="KW-0732">Signal</keyword>
<comment type="caution">
    <text evidence="2">The sequence shown here is derived from an EMBL/GenBank/DDBJ whole genome shotgun (WGS) entry which is preliminary data.</text>
</comment>
<dbReference type="Proteomes" id="UP001465668">
    <property type="component" value="Unassembled WGS sequence"/>
</dbReference>
<organism evidence="2 3">
    <name type="scientific">Seiridium cardinale</name>
    <dbReference type="NCBI Taxonomy" id="138064"/>
    <lineage>
        <taxon>Eukaryota</taxon>
        <taxon>Fungi</taxon>
        <taxon>Dikarya</taxon>
        <taxon>Ascomycota</taxon>
        <taxon>Pezizomycotina</taxon>
        <taxon>Sordariomycetes</taxon>
        <taxon>Xylariomycetidae</taxon>
        <taxon>Amphisphaeriales</taxon>
        <taxon>Sporocadaceae</taxon>
        <taxon>Seiridium</taxon>
    </lineage>
</organism>
<name>A0ABR2XTB7_9PEZI</name>
<sequence length="162" mass="18011">MASLIRRTLFLLAVISAVSAYPAMRDSLVCTEIRLRVPWSNLIKEEKGSYIQADLCLINSPSTGYNPGAVTWVQPLPSHRYYKTAHERLIKDECGYTGRMPYTEPLSSKLSLDSCPGYWDETADNGKMLDPGMWSDESFGCNAQVRSPMDPTAQATVELAVL</sequence>
<evidence type="ECO:0000256" key="1">
    <source>
        <dbReference type="SAM" id="SignalP"/>
    </source>
</evidence>
<evidence type="ECO:0000313" key="2">
    <source>
        <dbReference type="EMBL" id="KAK9777002.1"/>
    </source>
</evidence>
<evidence type="ECO:0000313" key="3">
    <source>
        <dbReference type="Proteomes" id="UP001465668"/>
    </source>
</evidence>
<proteinExistence type="predicted"/>
<accession>A0ABR2XTB7</accession>